<protein>
    <submittedName>
        <fullName evidence="2">Uncharacterized protein</fullName>
    </submittedName>
</protein>
<dbReference type="Proteomes" id="UP000464378">
    <property type="component" value="Chromosome"/>
</dbReference>
<sequence>MIQPQAIVFALGCAAVIAWLGIVWIGWNWKSIGRSVNELGVKIAAAIVKLVAAIASVGGTYAASQKEAWWLPVIVGLFCLFSWEFLEKLVDNRVKAMDRLDKQALQTALSEVKIRTELLTIFRKSVVDKLKRLLQKLSNRRKRSSLPVLRSALIPEQHLTDILTNLGGGLSAQLPEDAKIQANFRLAIFVAREGQLHPRVVVDLNHPGEQRLASCRTHPERFCLSAEGAVSHAVLSIRQRKHLIVEDCLTAAETGTFFYFEDAQKQYLASLVANYLGEVIDEDGQSKSASLVIDTNTAGFFRDENRISLEFCLREFATRIKLELALHAMLSQRGAKS</sequence>
<keyword evidence="1" id="KW-0812">Transmembrane</keyword>
<dbReference type="EMBL" id="LR593887">
    <property type="protein sequence ID" value="VTR97904.1"/>
    <property type="molecule type" value="Genomic_DNA"/>
</dbReference>
<dbReference type="InParanoid" id="A0A6C2YJ18"/>
<evidence type="ECO:0000313" key="3">
    <source>
        <dbReference type="Proteomes" id="UP000464378"/>
    </source>
</evidence>
<organism evidence="2">
    <name type="scientific">Tuwongella immobilis</name>
    <dbReference type="NCBI Taxonomy" id="692036"/>
    <lineage>
        <taxon>Bacteria</taxon>
        <taxon>Pseudomonadati</taxon>
        <taxon>Planctomycetota</taxon>
        <taxon>Planctomycetia</taxon>
        <taxon>Gemmatales</taxon>
        <taxon>Gemmataceae</taxon>
        <taxon>Tuwongella</taxon>
    </lineage>
</organism>
<reference evidence="2" key="1">
    <citation type="submission" date="2019-04" db="EMBL/GenBank/DDBJ databases">
        <authorList>
            <consortium name="Science for Life Laboratories"/>
        </authorList>
    </citation>
    <scope>NUCLEOTIDE SEQUENCE</scope>
    <source>
        <strain evidence="2">MBLW1</strain>
    </source>
</reference>
<feature type="transmembrane region" description="Helical" evidence="1">
    <location>
        <begin position="68"/>
        <end position="86"/>
    </location>
</feature>
<evidence type="ECO:0000256" key="1">
    <source>
        <dbReference type="SAM" id="Phobius"/>
    </source>
</evidence>
<accession>A0A6C2YJ18</accession>
<feature type="transmembrane region" description="Helical" evidence="1">
    <location>
        <begin position="6"/>
        <end position="27"/>
    </location>
</feature>
<dbReference type="EMBL" id="LR586016">
    <property type="protein sequence ID" value="VIP01239.1"/>
    <property type="molecule type" value="Genomic_DNA"/>
</dbReference>
<keyword evidence="1" id="KW-0472">Membrane</keyword>
<proteinExistence type="predicted"/>
<keyword evidence="1" id="KW-1133">Transmembrane helix</keyword>
<feature type="transmembrane region" description="Helical" evidence="1">
    <location>
        <begin position="39"/>
        <end position="62"/>
    </location>
</feature>
<gene>
    <name evidence="2" type="ORF">GMBLW1_27210</name>
</gene>
<dbReference type="AlphaFoldDB" id="A0A6C2YJ18"/>
<dbReference type="RefSeq" id="WP_162656465.1">
    <property type="nucleotide sequence ID" value="NZ_LR593887.1"/>
</dbReference>
<evidence type="ECO:0000313" key="2">
    <source>
        <dbReference type="EMBL" id="VIP01239.1"/>
    </source>
</evidence>
<name>A0A6C2YJ18_9BACT</name>
<keyword evidence="3" id="KW-1185">Reference proteome</keyword>
<dbReference type="KEGG" id="tim:GMBLW1_27210"/>